<dbReference type="SUPFAM" id="SSF52980">
    <property type="entry name" value="Restriction endonuclease-like"/>
    <property type="match status" value="1"/>
</dbReference>
<evidence type="ECO:0000259" key="2">
    <source>
        <dbReference type="Pfam" id="PF04471"/>
    </source>
</evidence>
<dbReference type="PANTHER" id="PTHR30015:SF6">
    <property type="entry name" value="SLL1429 PROTEIN"/>
    <property type="match status" value="1"/>
</dbReference>
<keyword evidence="1" id="KW-0472">Membrane</keyword>
<keyword evidence="3" id="KW-0255">Endonuclease</keyword>
<evidence type="ECO:0000313" key="3">
    <source>
        <dbReference type="EMBL" id="PYI56634.1"/>
    </source>
</evidence>
<dbReference type="InterPro" id="IPR011856">
    <property type="entry name" value="tRNA_endonuc-like_dom_sf"/>
</dbReference>
<feature type="transmembrane region" description="Helical" evidence="1">
    <location>
        <begin position="12"/>
        <end position="29"/>
    </location>
</feature>
<dbReference type="GO" id="GO:0015666">
    <property type="term" value="F:restriction endodeoxyribonuclease activity"/>
    <property type="evidence" value="ECO:0007669"/>
    <property type="project" value="TreeGrafter"/>
</dbReference>
<dbReference type="Gene3D" id="3.40.1350.10">
    <property type="match status" value="1"/>
</dbReference>
<dbReference type="OrthoDB" id="9797274at2"/>
<proteinExistence type="predicted"/>
<evidence type="ECO:0000313" key="4">
    <source>
        <dbReference type="Proteomes" id="UP000247476"/>
    </source>
</evidence>
<feature type="domain" description="Restriction endonuclease type IV Mrr" evidence="2">
    <location>
        <begin position="45"/>
        <end position="152"/>
    </location>
</feature>
<dbReference type="Proteomes" id="UP000247476">
    <property type="component" value="Unassembled WGS sequence"/>
</dbReference>
<dbReference type="PANTHER" id="PTHR30015">
    <property type="entry name" value="MRR RESTRICTION SYSTEM PROTEIN"/>
    <property type="match status" value="1"/>
</dbReference>
<accession>A0A2V5KE78</accession>
<reference evidence="3 4" key="1">
    <citation type="submission" date="2018-05" db="EMBL/GenBank/DDBJ databases">
        <title>Paenibacillus flagellatus sp. nov., isolated from selenium mineral soil.</title>
        <authorList>
            <person name="Dai X."/>
        </authorList>
    </citation>
    <scope>NUCLEOTIDE SEQUENCE [LARGE SCALE GENOMIC DNA]</scope>
    <source>
        <strain evidence="3 4">DXL2</strain>
    </source>
</reference>
<name>A0A2V5KE78_9BACL</name>
<comment type="caution">
    <text evidence="3">The sequence shown here is derived from an EMBL/GenBank/DDBJ whole genome shotgun (WGS) entry which is preliminary data.</text>
</comment>
<keyword evidence="1" id="KW-1133">Transmembrane helix</keyword>
<dbReference type="GO" id="GO:0009307">
    <property type="term" value="P:DNA restriction-modification system"/>
    <property type="evidence" value="ECO:0007669"/>
    <property type="project" value="InterPro"/>
</dbReference>
<keyword evidence="3" id="KW-0378">Hydrolase</keyword>
<dbReference type="Pfam" id="PF04471">
    <property type="entry name" value="Mrr_cat"/>
    <property type="match status" value="1"/>
</dbReference>
<dbReference type="InterPro" id="IPR007560">
    <property type="entry name" value="Restrct_endonuc_IV_Mrr"/>
</dbReference>
<keyword evidence="3" id="KW-0540">Nuclease</keyword>
<dbReference type="EMBL" id="QJVJ01000002">
    <property type="protein sequence ID" value="PYI56634.1"/>
    <property type="molecule type" value="Genomic_DNA"/>
</dbReference>
<gene>
    <name evidence="3" type="ORF">DLM86_03730</name>
</gene>
<evidence type="ECO:0000256" key="1">
    <source>
        <dbReference type="SAM" id="Phobius"/>
    </source>
</evidence>
<organism evidence="3 4">
    <name type="scientific">Paenibacillus flagellatus</name>
    <dbReference type="NCBI Taxonomy" id="2211139"/>
    <lineage>
        <taxon>Bacteria</taxon>
        <taxon>Bacillati</taxon>
        <taxon>Bacillota</taxon>
        <taxon>Bacilli</taxon>
        <taxon>Bacillales</taxon>
        <taxon>Paenibacillaceae</taxon>
        <taxon>Paenibacillus</taxon>
    </lineage>
</organism>
<sequence length="163" mass="18881">MVSFNVWGKKVIILPFLIIGVLLSVKIIPEYIKRQKMKKANIEAIDKMEGFEFEEYLTYIFQLKGYKSERTKASGDFGADIVLQKDGIKTVVQTKRYKNKVDLSAVQEIVTSMRMYQANFAMVVTNSYFTKPAIELAKANNVELWDRDRLINELARMRPSKNE</sequence>
<keyword evidence="4" id="KW-1185">Reference proteome</keyword>
<keyword evidence="1" id="KW-0812">Transmembrane</keyword>
<dbReference type="InterPro" id="IPR052906">
    <property type="entry name" value="Type_IV_Methyl-Rstrct_Enzyme"/>
</dbReference>
<protein>
    <submittedName>
        <fullName evidence="3">Restriction endonuclease</fullName>
    </submittedName>
</protein>
<dbReference type="AlphaFoldDB" id="A0A2V5KE78"/>
<dbReference type="InterPro" id="IPR011335">
    <property type="entry name" value="Restrct_endonuc-II-like"/>
</dbReference>
<dbReference type="GO" id="GO:0003677">
    <property type="term" value="F:DNA binding"/>
    <property type="evidence" value="ECO:0007669"/>
    <property type="project" value="InterPro"/>
</dbReference>